<evidence type="ECO:0000313" key="2">
    <source>
        <dbReference type="EMBL" id="AES96471.2"/>
    </source>
</evidence>
<protein>
    <submittedName>
        <fullName evidence="2">DUF4283 domain protein</fullName>
    </submittedName>
</protein>
<feature type="region of interest" description="Disordered" evidence="1">
    <location>
        <begin position="421"/>
        <end position="441"/>
    </location>
</feature>
<name>G7K8B9_MEDTR</name>
<proteinExistence type="predicted"/>
<dbReference type="Proteomes" id="UP000002051">
    <property type="component" value="Chromosome 5"/>
</dbReference>
<dbReference type="HOGENOM" id="CLU_684026_0_0_1"/>
<sequence>MSSPATLFVCPWPCLVEYTPKSVSTCSFAQVTAASQSKVSKTFAQALSNSHIIYASQLPKLCWKGEQISIKISEDQNSTGVLDCQNVLYGRFTLPKGSTPVRVLDLKAIIFKFWKTNAPWSMASLGKGYFEFEFSSLDELSALRSVGYWNLSLGLLRTFSWTPDFNPLTMQETTAQTWVRIHGLAREYWQPITLFEIARALGNPLTLDEATKKRTFGHFARVLIEVDLNSHLHDRILVERNGFDFYVDGHKMQYVAKPNTSSFEVEKVDEVLTLHTESTPNNTGECSKVVEEDPLITDMIRSKETVVIAPFSDIVLLEESCEKVVAEPMRDVVLLEELYEEVVADSLPLRDLGKSIVVMDPNLSNFNANVIHDMQVLGIISAPTPAQQAMNFLSDSWANMSQNEEIDDLADHQFQLVVPRNKKKSKPMTEASKGFEVGSSN</sequence>
<dbReference type="AlphaFoldDB" id="G7K8B9"/>
<dbReference type="EnsemblPlants" id="AES96471">
    <property type="protein sequence ID" value="AES96471"/>
    <property type="gene ID" value="MTR_5g037520"/>
</dbReference>
<gene>
    <name evidence="2" type="ordered locus">MTR_5g037520</name>
</gene>
<accession>A0A0C3XHI6</accession>
<dbReference type="eggNOG" id="KOG1075">
    <property type="taxonomic scope" value="Eukaryota"/>
</dbReference>
<reference evidence="2 4" key="1">
    <citation type="journal article" date="2011" name="Nature">
        <title>The Medicago genome provides insight into the evolution of rhizobial symbioses.</title>
        <authorList>
            <person name="Young N.D."/>
            <person name="Debelle F."/>
            <person name="Oldroyd G.E."/>
            <person name="Geurts R."/>
            <person name="Cannon S.B."/>
            <person name="Udvardi M.K."/>
            <person name="Benedito V.A."/>
            <person name="Mayer K.F."/>
            <person name="Gouzy J."/>
            <person name="Schoof H."/>
            <person name="Van de Peer Y."/>
            <person name="Proost S."/>
            <person name="Cook D.R."/>
            <person name="Meyers B.C."/>
            <person name="Spannagl M."/>
            <person name="Cheung F."/>
            <person name="De Mita S."/>
            <person name="Krishnakumar V."/>
            <person name="Gundlach H."/>
            <person name="Zhou S."/>
            <person name="Mudge J."/>
            <person name="Bharti A.K."/>
            <person name="Murray J.D."/>
            <person name="Naoumkina M.A."/>
            <person name="Rosen B."/>
            <person name="Silverstein K.A."/>
            <person name="Tang H."/>
            <person name="Rombauts S."/>
            <person name="Zhao P.X."/>
            <person name="Zhou P."/>
            <person name="Barbe V."/>
            <person name="Bardou P."/>
            <person name="Bechner M."/>
            <person name="Bellec A."/>
            <person name="Berger A."/>
            <person name="Berges H."/>
            <person name="Bidwell S."/>
            <person name="Bisseling T."/>
            <person name="Choisne N."/>
            <person name="Couloux A."/>
            <person name="Denny R."/>
            <person name="Deshpande S."/>
            <person name="Dai X."/>
            <person name="Doyle J.J."/>
            <person name="Dudez A.M."/>
            <person name="Farmer A.D."/>
            <person name="Fouteau S."/>
            <person name="Franken C."/>
            <person name="Gibelin C."/>
            <person name="Gish J."/>
            <person name="Goldstein S."/>
            <person name="Gonzalez A.J."/>
            <person name="Green P.J."/>
            <person name="Hallab A."/>
            <person name="Hartog M."/>
            <person name="Hua A."/>
            <person name="Humphray S.J."/>
            <person name="Jeong D.H."/>
            <person name="Jing Y."/>
            <person name="Jocker A."/>
            <person name="Kenton S.M."/>
            <person name="Kim D.J."/>
            <person name="Klee K."/>
            <person name="Lai H."/>
            <person name="Lang C."/>
            <person name="Lin S."/>
            <person name="Macmil S.L."/>
            <person name="Magdelenat G."/>
            <person name="Matthews L."/>
            <person name="McCorrison J."/>
            <person name="Monaghan E.L."/>
            <person name="Mun J.H."/>
            <person name="Najar F.Z."/>
            <person name="Nicholson C."/>
            <person name="Noirot C."/>
            <person name="O'Bleness M."/>
            <person name="Paule C.R."/>
            <person name="Poulain J."/>
            <person name="Prion F."/>
            <person name="Qin B."/>
            <person name="Qu C."/>
            <person name="Retzel E.F."/>
            <person name="Riddle C."/>
            <person name="Sallet E."/>
            <person name="Samain S."/>
            <person name="Samson N."/>
            <person name="Sanders I."/>
            <person name="Saurat O."/>
            <person name="Scarpelli C."/>
            <person name="Schiex T."/>
            <person name="Segurens B."/>
            <person name="Severin A.J."/>
            <person name="Sherrier D.J."/>
            <person name="Shi R."/>
            <person name="Sims S."/>
            <person name="Singer S.R."/>
            <person name="Sinharoy S."/>
            <person name="Sterck L."/>
            <person name="Viollet A."/>
            <person name="Wang B.B."/>
            <person name="Wang K."/>
            <person name="Wang M."/>
            <person name="Wang X."/>
            <person name="Warfsmann J."/>
            <person name="Weissenbach J."/>
            <person name="White D.D."/>
            <person name="White J.D."/>
            <person name="Wiley G.B."/>
            <person name="Wincker P."/>
            <person name="Xing Y."/>
            <person name="Yang L."/>
            <person name="Yao Z."/>
            <person name="Ying F."/>
            <person name="Zhai J."/>
            <person name="Zhou L."/>
            <person name="Zuber A."/>
            <person name="Denarie J."/>
            <person name="Dixon R.A."/>
            <person name="May G.D."/>
            <person name="Schwartz D.C."/>
            <person name="Rogers J."/>
            <person name="Quetier F."/>
            <person name="Town C.D."/>
            <person name="Roe B.A."/>
        </authorList>
    </citation>
    <scope>NUCLEOTIDE SEQUENCE [LARGE SCALE GENOMIC DNA]</scope>
    <source>
        <strain evidence="2">A17</strain>
        <strain evidence="3 4">cv. Jemalong A17</strain>
    </source>
</reference>
<dbReference type="STRING" id="3880.G7K8B9"/>
<evidence type="ECO:0000313" key="3">
    <source>
        <dbReference type="EnsemblPlants" id="AES96471"/>
    </source>
</evidence>
<dbReference type="EMBL" id="CM001221">
    <property type="protein sequence ID" value="AES96471.2"/>
    <property type="molecule type" value="Genomic_DNA"/>
</dbReference>
<evidence type="ECO:0000313" key="4">
    <source>
        <dbReference type="Proteomes" id="UP000002051"/>
    </source>
</evidence>
<dbReference type="InterPro" id="IPR040256">
    <property type="entry name" value="At4g02000-like"/>
</dbReference>
<accession>G7K8B9</accession>
<evidence type="ECO:0000256" key="1">
    <source>
        <dbReference type="SAM" id="MobiDB-lite"/>
    </source>
</evidence>
<dbReference type="PaxDb" id="3880-AES96471"/>
<dbReference type="PANTHER" id="PTHR31286">
    <property type="entry name" value="GLYCINE-RICH CELL WALL STRUCTURAL PROTEIN 1.8-LIKE"/>
    <property type="match status" value="1"/>
</dbReference>
<organism evidence="2 4">
    <name type="scientific">Medicago truncatula</name>
    <name type="common">Barrel medic</name>
    <name type="synonym">Medicago tribuloides</name>
    <dbReference type="NCBI Taxonomy" id="3880"/>
    <lineage>
        <taxon>Eukaryota</taxon>
        <taxon>Viridiplantae</taxon>
        <taxon>Streptophyta</taxon>
        <taxon>Embryophyta</taxon>
        <taxon>Tracheophyta</taxon>
        <taxon>Spermatophyta</taxon>
        <taxon>Magnoliopsida</taxon>
        <taxon>eudicotyledons</taxon>
        <taxon>Gunneridae</taxon>
        <taxon>Pentapetalae</taxon>
        <taxon>rosids</taxon>
        <taxon>fabids</taxon>
        <taxon>Fabales</taxon>
        <taxon>Fabaceae</taxon>
        <taxon>Papilionoideae</taxon>
        <taxon>50 kb inversion clade</taxon>
        <taxon>NPAAA clade</taxon>
        <taxon>Hologalegina</taxon>
        <taxon>IRL clade</taxon>
        <taxon>Trifolieae</taxon>
        <taxon>Medicago</taxon>
    </lineage>
</organism>
<reference evidence="2 4" key="2">
    <citation type="journal article" date="2014" name="BMC Genomics">
        <title>An improved genome release (version Mt4.0) for the model legume Medicago truncatula.</title>
        <authorList>
            <person name="Tang H."/>
            <person name="Krishnakumar V."/>
            <person name="Bidwell S."/>
            <person name="Rosen B."/>
            <person name="Chan A."/>
            <person name="Zhou S."/>
            <person name="Gentzbittel L."/>
            <person name="Childs K.L."/>
            <person name="Yandell M."/>
            <person name="Gundlach H."/>
            <person name="Mayer K.F."/>
            <person name="Schwartz D.C."/>
            <person name="Town C.D."/>
        </authorList>
    </citation>
    <scope>GENOME REANNOTATION</scope>
    <source>
        <strain evidence="3 4">cv. Jemalong A17</strain>
    </source>
</reference>
<dbReference type="PANTHER" id="PTHR31286:SF176">
    <property type="entry name" value="DUF4283 DOMAIN PROTEIN"/>
    <property type="match status" value="1"/>
</dbReference>
<keyword evidence="4" id="KW-1185">Reference proteome</keyword>
<reference evidence="3" key="3">
    <citation type="submission" date="2015-04" db="UniProtKB">
        <authorList>
            <consortium name="EnsemblPlants"/>
        </authorList>
    </citation>
    <scope>IDENTIFICATION</scope>
    <source>
        <strain evidence="3">cv. Jemalong A17</strain>
    </source>
</reference>